<sequence length="159" mass="17896">MHIDSQRAQWLKPTSQETGVIIVSNANLPQYIIDTLNTEISDWEQVAYLVIKQSTQLEEEWLDAENRAFSAQKPSSCEANGLLSSIPKTCHLLDVEASHRAHLSWLGSVCGHKLHFFELEKLGEQAPSKASMDSQVEEILAATRHLVKNYLQDHFLSPS</sequence>
<dbReference type="Proteomes" id="UP000278332">
    <property type="component" value="Unassembled WGS sequence"/>
</dbReference>
<dbReference type="Proteomes" id="UP000614982">
    <property type="component" value="Unassembled WGS sequence"/>
</dbReference>
<evidence type="ECO:0000313" key="3">
    <source>
        <dbReference type="Proteomes" id="UP000278332"/>
    </source>
</evidence>
<dbReference type="EMBL" id="BLWA01000003">
    <property type="protein sequence ID" value="GFM91614.1"/>
    <property type="molecule type" value="Genomic_DNA"/>
</dbReference>
<protein>
    <submittedName>
        <fullName evidence="2">Uncharacterized protein</fullName>
    </submittedName>
</protein>
<name>A0A3M4W7L7_PSECI</name>
<evidence type="ECO:0000313" key="4">
    <source>
        <dbReference type="Proteomes" id="UP000614982"/>
    </source>
</evidence>
<evidence type="ECO:0000313" key="2">
    <source>
        <dbReference type="EMBL" id="RMR60014.1"/>
    </source>
</evidence>
<dbReference type="AlphaFoldDB" id="A0A3M4W7L7"/>
<organism evidence="2 3">
    <name type="scientific">Pseudomonas cichorii</name>
    <dbReference type="NCBI Taxonomy" id="36746"/>
    <lineage>
        <taxon>Bacteria</taxon>
        <taxon>Pseudomonadati</taxon>
        <taxon>Pseudomonadota</taxon>
        <taxon>Gammaproteobacteria</taxon>
        <taxon>Pseudomonadales</taxon>
        <taxon>Pseudomonadaceae</taxon>
        <taxon>Pseudomonas</taxon>
    </lineage>
</organism>
<dbReference type="OrthoDB" id="9773339at2"/>
<dbReference type="RefSeq" id="WP_025259256.1">
    <property type="nucleotide sequence ID" value="NZ_BLWA01000003.1"/>
</dbReference>
<dbReference type="GeneID" id="45541666"/>
<gene>
    <name evidence="2" type="ORF">ALP84_01395</name>
    <name evidence="1" type="ORF">PSCICP_15860</name>
</gene>
<keyword evidence="4" id="KW-1185">Reference proteome</keyword>
<dbReference type="EMBL" id="RBRY01000052">
    <property type="protein sequence ID" value="RMR60014.1"/>
    <property type="molecule type" value="Genomic_DNA"/>
</dbReference>
<reference evidence="1 4" key="2">
    <citation type="submission" date="2020-05" db="EMBL/GenBank/DDBJ databases">
        <title>Genetic diversity of Pseudomonas cichorii.</title>
        <authorList>
            <person name="Tani S."/>
            <person name="Yagi H."/>
            <person name="Hashimoto S."/>
            <person name="Iiyama K."/>
            <person name="Furuya N."/>
        </authorList>
    </citation>
    <scope>NUCLEOTIDE SEQUENCE [LARGE SCALE GENOMIC DNA]</scope>
    <source>
        <strain evidence="1 4">LMG 2162</strain>
    </source>
</reference>
<evidence type="ECO:0000313" key="1">
    <source>
        <dbReference type="EMBL" id="GFM91614.1"/>
    </source>
</evidence>
<proteinExistence type="predicted"/>
<reference evidence="2 3" key="1">
    <citation type="submission" date="2018-08" db="EMBL/GenBank/DDBJ databases">
        <title>Recombination of ecologically and evolutionarily significant loci maintains genetic cohesion in the Pseudomonas syringae species complex.</title>
        <authorList>
            <person name="Dillon M."/>
            <person name="Thakur S."/>
            <person name="Almeida R.N.D."/>
            <person name="Weir B.S."/>
            <person name="Guttman D.S."/>
        </authorList>
    </citation>
    <scope>NUCLEOTIDE SEQUENCE [LARGE SCALE GENOMIC DNA]</scope>
    <source>
        <strain evidence="2 3">ICMP 6917</strain>
    </source>
</reference>
<accession>A0A3M4W7L7</accession>
<comment type="caution">
    <text evidence="2">The sequence shown here is derived from an EMBL/GenBank/DDBJ whole genome shotgun (WGS) entry which is preliminary data.</text>
</comment>